<comment type="subcellular location">
    <subcellularLocation>
        <location evidence="1">Membrane</location>
        <topology evidence="1">Multi-pass membrane protein</topology>
    </subcellularLocation>
</comment>
<name>T0YVD9_9ZZZZ</name>
<comment type="caution">
    <text evidence="7">The sequence shown here is derived from an EMBL/GenBank/DDBJ whole genome shotgun (WGS) entry which is preliminary data.</text>
</comment>
<keyword evidence="2 5" id="KW-0812">Transmembrane</keyword>
<dbReference type="GO" id="GO:0016020">
    <property type="term" value="C:membrane"/>
    <property type="evidence" value="ECO:0007669"/>
    <property type="project" value="UniProtKB-SubCell"/>
</dbReference>
<sequence length="121" mass="13236">MVLSIKNWPFIESATINGGKSNYIIFRHIAPNVFPVVFANAVMSVASAIFAQASLVFLGVGDVTDISWGGIIHDAFAFGAVTAGMWWYVIPPGLFIILVILGFTMTGYSLEEMFNPKRRGF</sequence>
<dbReference type="GO" id="GO:0055085">
    <property type="term" value="P:transmembrane transport"/>
    <property type="evidence" value="ECO:0007669"/>
    <property type="project" value="InterPro"/>
</dbReference>
<evidence type="ECO:0000256" key="4">
    <source>
        <dbReference type="ARBA" id="ARBA00023136"/>
    </source>
</evidence>
<dbReference type="InterPro" id="IPR035906">
    <property type="entry name" value="MetI-like_sf"/>
</dbReference>
<evidence type="ECO:0000256" key="1">
    <source>
        <dbReference type="ARBA" id="ARBA00004141"/>
    </source>
</evidence>
<accession>T0YVD9</accession>
<reference evidence="7" key="2">
    <citation type="journal article" date="2014" name="ISME J.">
        <title>Microbial stratification in low pH oxic and suboxic macroscopic growths along an acid mine drainage.</title>
        <authorList>
            <person name="Mendez-Garcia C."/>
            <person name="Mesa V."/>
            <person name="Sprenger R.R."/>
            <person name="Richter M."/>
            <person name="Diez M.S."/>
            <person name="Solano J."/>
            <person name="Bargiela R."/>
            <person name="Golyshina O.V."/>
            <person name="Manteca A."/>
            <person name="Ramos J.L."/>
            <person name="Gallego J.R."/>
            <person name="Llorente I."/>
            <person name="Martins Dos Santos V.A."/>
            <person name="Jensen O.N."/>
            <person name="Pelaez A.I."/>
            <person name="Sanchez J."/>
            <person name="Ferrer M."/>
        </authorList>
    </citation>
    <scope>NUCLEOTIDE SEQUENCE</scope>
</reference>
<gene>
    <name evidence="7" type="ORF">B2A_11929</name>
</gene>
<dbReference type="Gene3D" id="1.10.3720.10">
    <property type="entry name" value="MetI-like"/>
    <property type="match status" value="1"/>
</dbReference>
<evidence type="ECO:0000256" key="5">
    <source>
        <dbReference type="SAM" id="Phobius"/>
    </source>
</evidence>
<organism evidence="7">
    <name type="scientific">mine drainage metagenome</name>
    <dbReference type="NCBI Taxonomy" id="410659"/>
    <lineage>
        <taxon>unclassified sequences</taxon>
        <taxon>metagenomes</taxon>
        <taxon>ecological metagenomes</taxon>
    </lineage>
</organism>
<protein>
    <submittedName>
        <fullName evidence="7">Peptide transport permease</fullName>
    </submittedName>
</protein>
<dbReference type="PANTHER" id="PTHR43839:SF1">
    <property type="entry name" value="OPPC IN A BINDING PROTEIN-DEPENDENT TRANSPORT SYSTEM"/>
    <property type="match status" value="1"/>
</dbReference>
<dbReference type="AlphaFoldDB" id="T0YVD9"/>
<feature type="transmembrane region" description="Helical" evidence="5">
    <location>
        <begin position="94"/>
        <end position="110"/>
    </location>
</feature>
<dbReference type="Pfam" id="PF00528">
    <property type="entry name" value="BPD_transp_1"/>
    <property type="match status" value="1"/>
</dbReference>
<feature type="domain" description="ABC transmembrane type-1" evidence="6">
    <location>
        <begin position="1"/>
        <end position="107"/>
    </location>
</feature>
<dbReference type="PANTHER" id="PTHR43839">
    <property type="entry name" value="OPPC IN A BINDING PROTEIN-DEPENDENT TRANSPORT SYSTEM"/>
    <property type="match status" value="1"/>
</dbReference>
<reference evidence="7" key="1">
    <citation type="submission" date="2013-08" db="EMBL/GenBank/DDBJ databases">
        <authorList>
            <person name="Mendez C."/>
            <person name="Richter M."/>
            <person name="Ferrer M."/>
            <person name="Sanchez J."/>
        </authorList>
    </citation>
    <scope>NUCLEOTIDE SEQUENCE</scope>
</reference>
<dbReference type="InterPro" id="IPR000515">
    <property type="entry name" value="MetI-like"/>
</dbReference>
<evidence type="ECO:0000313" key="7">
    <source>
        <dbReference type="EMBL" id="EQD36998.1"/>
    </source>
</evidence>
<evidence type="ECO:0000259" key="6">
    <source>
        <dbReference type="PROSITE" id="PS50928"/>
    </source>
</evidence>
<keyword evidence="4 5" id="KW-0472">Membrane</keyword>
<dbReference type="SUPFAM" id="SSF161098">
    <property type="entry name" value="MetI-like"/>
    <property type="match status" value="1"/>
</dbReference>
<feature type="transmembrane region" description="Helical" evidence="5">
    <location>
        <begin position="36"/>
        <end position="58"/>
    </location>
</feature>
<evidence type="ECO:0000256" key="2">
    <source>
        <dbReference type="ARBA" id="ARBA00022692"/>
    </source>
</evidence>
<proteinExistence type="predicted"/>
<dbReference type="PROSITE" id="PS50928">
    <property type="entry name" value="ABC_TM1"/>
    <property type="match status" value="1"/>
</dbReference>
<evidence type="ECO:0000256" key="3">
    <source>
        <dbReference type="ARBA" id="ARBA00022989"/>
    </source>
</evidence>
<keyword evidence="3 5" id="KW-1133">Transmembrane helix</keyword>
<dbReference type="EMBL" id="AUZZ01008612">
    <property type="protein sequence ID" value="EQD36998.1"/>
    <property type="molecule type" value="Genomic_DNA"/>
</dbReference>